<dbReference type="AlphaFoldDB" id="A0A6P6RUV2"/>
<reference evidence="3" key="1">
    <citation type="submission" date="2025-08" db="UniProtKB">
        <authorList>
            <consortium name="RefSeq"/>
        </authorList>
    </citation>
    <scope>IDENTIFICATION</scope>
</reference>
<feature type="region of interest" description="Disordered" evidence="1">
    <location>
        <begin position="295"/>
        <end position="332"/>
    </location>
</feature>
<organism evidence="2 3">
    <name type="scientific">Cyclospora cayetanensis</name>
    <dbReference type="NCBI Taxonomy" id="88456"/>
    <lineage>
        <taxon>Eukaryota</taxon>
        <taxon>Sar</taxon>
        <taxon>Alveolata</taxon>
        <taxon>Apicomplexa</taxon>
        <taxon>Conoidasida</taxon>
        <taxon>Coccidia</taxon>
        <taxon>Eucoccidiorida</taxon>
        <taxon>Eimeriorina</taxon>
        <taxon>Eimeriidae</taxon>
        <taxon>Cyclospora</taxon>
    </lineage>
</organism>
<accession>A0A6P6RUV2</accession>
<dbReference type="Proteomes" id="UP000515125">
    <property type="component" value="Unplaced"/>
</dbReference>
<keyword evidence="2" id="KW-1185">Reference proteome</keyword>
<evidence type="ECO:0000313" key="2">
    <source>
        <dbReference type="Proteomes" id="UP000515125"/>
    </source>
</evidence>
<dbReference type="GeneID" id="113146854"/>
<gene>
    <name evidence="3" type="primary">LOC113146854</name>
</gene>
<protein>
    <submittedName>
        <fullName evidence="3">Uncharacterized protein LOC113146854</fullName>
    </submittedName>
</protein>
<proteinExistence type="predicted"/>
<feature type="compositionally biased region" description="Gly residues" evidence="1">
    <location>
        <begin position="299"/>
        <end position="325"/>
    </location>
</feature>
<evidence type="ECO:0000256" key="1">
    <source>
        <dbReference type="SAM" id="MobiDB-lite"/>
    </source>
</evidence>
<dbReference type="OrthoDB" id="10680433at2759"/>
<dbReference type="RefSeq" id="XP_026191232.1">
    <property type="nucleotide sequence ID" value="XM_026335447.1"/>
</dbReference>
<feature type="compositionally biased region" description="Basic residues" evidence="1">
    <location>
        <begin position="354"/>
        <end position="363"/>
    </location>
</feature>
<name>A0A6P6RUV2_9EIME</name>
<sequence length="493" mass="52524">MAEAMSAAASAAARRCSDALNGRAQMLAVAHTCPPHSRECGPPSLPGLSQNIRQSRFGASLLFVPLLRVAAESPLRKLGVRGVCMKNLNGSLPMLSRCGWVTCSAIRCFPVAAAGARGYRLQSYRESPRTREGRSGSCVSPYTLRHQEKSRAGQCERQGEAENGVKVLESDIGGYAVEITPSIGVLWQKALEILDMEWNNCCAAHREANSEGHVVVRLWEEKATPHVVSNNVLAAACATTSRKKDGVEGGARSWIRSQQLVGSTPPCAGGRPQEIDAKAFRQSIDRANAALRGAPVSGGSWGGQRGRGGGNFRGGGPNGSHGGPQGPRSVGGELKREAYIPTGEMQQQAQQHRGSGHRYRRGGNRGWGSATSSSGPMRGGGFGGRLYGGGKIHGGEWRDWTVCISASARENVLTVLRARDLPPTWNAPTSGLFSAHAVTFRTYISKPTTMKGSPGKPVQAASQASKKCDDKWERDSHVSQQPTMDQTNMTMAA</sequence>
<feature type="region of interest" description="Disordered" evidence="1">
    <location>
        <begin position="344"/>
        <end position="381"/>
    </location>
</feature>
<feature type="region of interest" description="Disordered" evidence="1">
    <location>
        <begin position="447"/>
        <end position="493"/>
    </location>
</feature>
<feature type="compositionally biased region" description="Basic and acidic residues" evidence="1">
    <location>
        <begin position="466"/>
        <end position="477"/>
    </location>
</feature>
<feature type="compositionally biased region" description="Polar residues" evidence="1">
    <location>
        <begin position="478"/>
        <end position="493"/>
    </location>
</feature>
<evidence type="ECO:0000313" key="3">
    <source>
        <dbReference type="RefSeq" id="XP_026191232.1"/>
    </source>
</evidence>